<accession>A0ABW6KBQ0</accession>
<gene>
    <name evidence="1" type="ORF">ACFYKX_11165</name>
</gene>
<keyword evidence="2" id="KW-1185">Reference proteome</keyword>
<proteinExistence type="predicted"/>
<protein>
    <submittedName>
        <fullName evidence="1">Uncharacterized protein</fullName>
    </submittedName>
</protein>
<reference evidence="1 2" key="1">
    <citation type="submission" date="2024-08" db="EMBL/GenBank/DDBJ databases">
        <title>Two novel Cytobacillus novel species.</title>
        <authorList>
            <person name="Liu G."/>
        </authorList>
    </citation>
    <scope>NUCLEOTIDE SEQUENCE [LARGE SCALE GENOMIC DNA]</scope>
    <source>
        <strain evidence="1 2">FJAT-54145</strain>
    </source>
</reference>
<evidence type="ECO:0000313" key="2">
    <source>
        <dbReference type="Proteomes" id="UP001601059"/>
    </source>
</evidence>
<dbReference type="EMBL" id="JBIACK010000004">
    <property type="protein sequence ID" value="MFE8701154.1"/>
    <property type="molecule type" value="Genomic_DNA"/>
</dbReference>
<dbReference type="RefSeq" id="WP_389361021.1">
    <property type="nucleotide sequence ID" value="NZ_JBIACK010000004.1"/>
</dbReference>
<name>A0ABW6KBQ0_9BACI</name>
<organism evidence="1 2">
    <name type="scientific">Cytobacillus spartinae</name>
    <dbReference type="NCBI Taxonomy" id="3299023"/>
    <lineage>
        <taxon>Bacteria</taxon>
        <taxon>Bacillati</taxon>
        <taxon>Bacillota</taxon>
        <taxon>Bacilli</taxon>
        <taxon>Bacillales</taxon>
        <taxon>Bacillaceae</taxon>
        <taxon>Cytobacillus</taxon>
    </lineage>
</organism>
<comment type="caution">
    <text evidence="1">The sequence shown here is derived from an EMBL/GenBank/DDBJ whole genome shotgun (WGS) entry which is preliminary data.</text>
</comment>
<dbReference type="Proteomes" id="UP001601059">
    <property type="component" value="Unassembled WGS sequence"/>
</dbReference>
<sequence length="87" mass="10226">MSRSQVELIEVHTACEKIRLHLAKEPLHDLTKQILEACLERLPTGQYSLDDLHTILHNHTHFPNYDELSLIFEEVFTSVHTAMDKWF</sequence>
<evidence type="ECO:0000313" key="1">
    <source>
        <dbReference type="EMBL" id="MFE8701154.1"/>
    </source>
</evidence>